<feature type="transmembrane region" description="Helical" evidence="2">
    <location>
        <begin position="15"/>
        <end position="33"/>
    </location>
</feature>
<organism evidence="3 4">
    <name type="scientific">Olpidium bornovanus</name>
    <dbReference type="NCBI Taxonomy" id="278681"/>
    <lineage>
        <taxon>Eukaryota</taxon>
        <taxon>Fungi</taxon>
        <taxon>Fungi incertae sedis</taxon>
        <taxon>Olpidiomycota</taxon>
        <taxon>Olpidiomycotina</taxon>
        <taxon>Olpidiomycetes</taxon>
        <taxon>Olpidiales</taxon>
        <taxon>Olpidiaceae</taxon>
        <taxon>Olpidium</taxon>
    </lineage>
</organism>
<name>A0A8H8DG28_9FUNG</name>
<reference evidence="3 4" key="1">
    <citation type="journal article" name="Sci. Rep.">
        <title>Genome-scale phylogenetic analyses confirm Olpidium as the closest living zoosporic fungus to the non-flagellated, terrestrial fungi.</title>
        <authorList>
            <person name="Chang Y."/>
            <person name="Rochon D."/>
            <person name="Sekimoto S."/>
            <person name="Wang Y."/>
            <person name="Chovatia M."/>
            <person name="Sandor L."/>
            <person name="Salamov A."/>
            <person name="Grigoriev I.V."/>
            <person name="Stajich J.E."/>
            <person name="Spatafora J.W."/>
        </authorList>
    </citation>
    <scope>NUCLEOTIDE SEQUENCE [LARGE SCALE GENOMIC DNA]</scope>
    <source>
        <strain evidence="3">S191</strain>
    </source>
</reference>
<evidence type="ECO:0000256" key="2">
    <source>
        <dbReference type="SAM" id="Phobius"/>
    </source>
</evidence>
<keyword evidence="2" id="KW-0472">Membrane</keyword>
<accession>A0A8H8DG28</accession>
<evidence type="ECO:0000313" key="3">
    <source>
        <dbReference type="EMBL" id="KAG5457299.1"/>
    </source>
</evidence>
<comment type="caution">
    <text evidence="3">The sequence shown here is derived from an EMBL/GenBank/DDBJ whole genome shotgun (WGS) entry which is preliminary data.</text>
</comment>
<feature type="compositionally biased region" description="Low complexity" evidence="1">
    <location>
        <begin position="96"/>
        <end position="107"/>
    </location>
</feature>
<protein>
    <submittedName>
        <fullName evidence="3">Uncharacterized protein</fullName>
    </submittedName>
</protein>
<sequence length="113" mass="12349">MTATVAFWPAGRRSYPINSIVLLFTIGCCGYTIKYNSVSIRFSWLYAIAPIACFPMAHWYVLRGLWLWCGYGIKPATAPRIVNGSISRCVVPRRCSTAPSSSPSTASKPVGAL</sequence>
<evidence type="ECO:0000256" key="1">
    <source>
        <dbReference type="SAM" id="MobiDB-lite"/>
    </source>
</evidence>
<gene>
    <name evidence="3" type="ORF">BJ554DRAFT_2731</name>
</gene>
<feature type="region of interest" description="Disordered" evidence="1">
    <location>
        <begin position="94"/>
        <end position="113"/>
    </location>
</feature>
<dbReference type="AlphaFoldDB" id="A0A8H8DG28"/>
<feature type="transmembrane region" description="Helical" evidence="2">
    <location>
        <begin position="45"/>
        <end position="62"/>
    </location>
</feature>
<keyword evidence="2" id="KW-1133">Transmembrane helix</keyword>
<proteinExistence type="predicted"/>
<evidence type="ECO:0000313" key="4">
    <source>
        <dbReference type="Proteomes" id="UP000673691"/>
    </source>
</evidence>
<keyword evidence="4" id="KW-1185">Reference proteome</keyword>
<keyword evidence="2" id="KW-0812">Transmembrane</keyword>
<dbReference type="Proteomes" id="UP000673691">
    <property type="component" value="Unassembled WGS sequence"/>
</dbReference>
<dbReference type="EMBL" id="JAEFCI010010302">
    <property type="protein sequence ID" value="KAG5457299.1"/>
    <property type="molecule type" value="Genomic_DNA"/>
</dbReference>